<dbReference type="CDD" id="cd06343">
    <property type="entry name" value="PBP1_ABC_ligand_binding-like"/>
    <property type="match status" value="1"/>
</dbReference>
<keyword evidence="5" id="KW-1185">Reference proteome</keyword>
<dbReference type="PANTHER" id="PTHR47235">
    <property type="entry name" value="BLR6548 PROTEIN"/>
    <property type="match status" value="1"/>
</dbReference>
<evidence type="ECO:0000313" key="4">
    <source>
        <dbReference type="EMBL" id="OUD03703.1"/>
    </source>
</evidence>
<accession>A0A243S8P6</accession>
<evidence type="ECO:0000256" key="2">
    <source>
        <dbReference type="ARBA" id="ARBA00022729"/>
    </source>
</evidence>
<gene>
    <name evidence="4" type="ORF">CA983_08175</name>
</gene>
<evidence type="ECO:0000256" key="1">
    <source>
        <dbReference type="ARBA" id="ARBA00010062"/>
    </source>
</evidence>
<dbReference type="RefSeq" id="WP_086600199.1">
    <property type="nucleotide sequence ID" value="NZ_NGFN01000032.1"/>
</dbReference>
<name>A0A243S8P6_9ACTN</name>
<protein>
    <submittedName>
        <fullName evidence="4">ABC transporter</fullName>
    </submittedName>
</protein>
<dbReference type="InterPro" id="IPR028082">
    <property type="entry name" value="Peripla_BP_I"/>
</dbReference>
<evidence type="ECO:0000313" key="5">
    <source>
        <dbReference type="Proteomes" id="UP000195105"/>
    </source>
</evidence>
<dbReference type="Gene3D" id="3.40.50.2300">
    <property type="match status" value="2"/>
</dbReference>
<proteinExistence type="inferred from homology"/>
<feature type="domain" description="Leucine-binding protein" evidence="3">
    <location>
        <begin position="64"/>
        <end position="397"/>
    </location>
</feature>
<sequence length="435" mass="44966">MKSSHHKHRTHHKHGAPRTTPLLAAALAALLLAGTGCSSKADSSGSADKGADGVKTGPGVTDKTIRLGALTDLTGPYATLGKSIVQAQQMWADEVNARGGICDRRVEIVVKDHGYDVQKAVTAYADISADVVALPQVIGSPVMAALLDDIERDKVLTFPQAWAASLLDRDSVQVLGTTYDIDMIAAVDFLTRTKGLGKGDTIGHVYFEGDYGANALEGSQWAAKKAGLKVVGQKIKATDTDLSAQVSALRKEGVKAILISAGPAQTASLVGVAASRGLKVPVVSSAPGYAPQLMKTPAAPALAALLNVVSAAPAVSSDLAGVRKMVAAYKKKYPGSLIDSGVLSGYNAAQLMGTALKRACEDGSLTREDVVKAHRSQSNVDVGLGTAQNFSDKAQPAGTSTYVHKPDAKAVGAAVNVEDAHTAPGVKEYLASRNQ</sequence>
<dbReference type="EMBL" id="NGFN01000032">
    <property type="protein sequence ID" value="OUD03703.1"/>
    <property type="molecule type" value="Genomic_DNA"/>
</dbReference>
<organism evidence="4 5">
    <name type="scientific">Streptomyces swartbergensis</name>
    <dbReference type="NCBI Taxonomy" id="487165"/>
    <lineage>
        <taxon>Bacteria</taxon>
        <taxon>Bacillati</taxon>
        <taxon>Actinomycetota</taxon>
        <taxon>Actinomycetes</taxon>
        <taxon>Kitasatosporales</taxon>
        <taxon>Streptomycetaceae</taxon>
        <taxon>Streptomyces</taxon>
    </lineage>
</organism>
<keyword evidence="2" id="KW-0732">Signal</keyword>
<dbReference type="AlphaFoldDB" id="A0A243S8P6"/>
<dbReference type="PANTHER" id="PTHR47235:SF1">
    <property type="entry name" value="BLR6548 PROTEIN"/>
    <property type="match status" value="1"/>
</dbReference>
<dbReference type="InterPro" id="IPR028081">
    <property type="entry name" value="Leu-bd"/>
</dbReference>
<dbReference type="Pfam" id="PF13458">
    <property type="entry name" value="Peripla_BP_6"/>
    <property type="match status" value="1"/>
</dbReference>
<evidence type="ECO:0000259" key="3">
    <source>
        <dbReference type="Pfam" id="PF13458"/>
    </source>
</evidence>
<dbReference type="Proteomes" id="UP000195105">
    <property type="component" value="Unassembled WGS sequence"/>
</dbReference>
<dbReference type="SUPFAM" id="SSF53822">
    <property type="entry name" value="Periplasmic binding protein-like I"/>
    <property type="match status" value="1"/>
</dbReference>
<reference evidence="4 5" key="1">
    <citation type="submission" date="2017-05" db="EMBL/GenBank/DDBJ databases">
        <title>Biotechnological potential of actinobacteria isolated from South African environments.</title>
        <authorList>
            <person name="Le Roes-Hill M."/>
            <person name="Prins A."/>
            <person name="Durrell K.A."/>
        </authorList>
    </citation>
    <scope>NUCLEOTIDE SEQUENCE [LARGE SCALE GENOMIC DNA]</scope>
    <source>
        <strain evidence="4 5">HMC13</strain>
    </source>
</reference>
<comment type="similarity">
    <text evidence="1">Belongs to the leucine-binding protein family.</text>
</comment>
<comment type="caution">
    <text evidence="4">The sequence shown here is derived from an EMBL/GenBank/DDBJ whole genome shotgun (WGS) entry which is preliminary data.</text>
</comment>